<sequence>MLANPDVLKAEMEDVGRRLRALRKRAARRQSRPRQRSRGWRCAPASSTCMVVLVYSGGVAEVAAEFAQGRGWWKGRGALAGSADELREIAVEVEQAHDTLPLVQIAALHGDPVKAGLVSELRWGLRLGKLKPRNRISVAEKQSKEGLAGTVLKVPAGKPILGDPSSLGERRSHITYLASITHDAEVQLRLPQVLIGNERQFSAAMMRSLPTLPDAWRRGKAASEAGSISTVQWLEILVASIQAVLPATDWEEAFAAVGAVAEQSRLGRRLCDALEWQQVPTVPDGLPSVVMRWSGNKFRQCRTALLRQEMETLKQRRAALKRQSKDAAKDQKLLAAKRQRLLKAAKGLSAADLELLLQRARAGGQAMLVWEGVLVVLMALAAWVTLVEGVLVVPMELVAWVAWACASPTLLGMSVEEWQDAKSKASAGGGRPAKAAVVATVAKVGQQRTLYRIRSTAVLLTYHGIAEDAWQAEMEDVGRRLRALRKRAASSTCMVVLVYSGGVAEVAAEFAQGRGWWKGRGALAGSADVLREIAVEVEQAHDTLPLVQIAALHGDPVKAGLVSEPQMLAIIRWLVERSLYTWTEEQNTVHGVAPSRAQLVERALSAIPPLAPDAWLRWGLRLGKLKPRNRISVAEKQSKAMAYFQWVNAASAAAPANRPPLLINMDETALVRHPSGLAGTVLKVPAGKPILGDPSSLGERRSHITYLASITHDAEVQLRLPQVLIGNERQFSAAMMRSLPTLPANDAWRRGKAASEAGSISTVQWLEILVAGIQAVLPATDWEEAFAAVGAVAEQSRLGRRLCDALEWQQVPTVPDGLPSVEAARMIFPKNMKVNLEALLHQEMETLKQRRAALKRQSKEAAKDQKLLAAKRQRLLKAAKGLSAADLELLLQRAQAGGQ</sequence>
<evidence type="ECO:0000313" key="3">
    <source>
        <dbReference type="Proteomes" id="UP001178507"/>
    </source>
</evidence>
<dbReference type="Proteomes" id="UP001178507">
    <property type="component" value="Unassembled WGS sequence"/>
</dbReference>
<evidence type="ECO:0000256" key="1">
    <source>
        <dbReference type="SAM" id="Coils"/>
    </source>
</evidence>
<dbReference type="EMBL" id="CAUJNA010001234">
    <property type="protein sequence ID" value="CAJ1385419.1"/>
    <property type="molecule type" value="Genomic_DNA"/>
</dbReference>
<gene>
    <name evidence="2" type="ORF">EVOR1521_LOCUS12027</name>
</gene>
<feature type="non-terminal residue" evidence="2">
    <location>
        <position position="1"/>
    </location>
</feature>
<reference evidence="2" key="1">
    <citation type="submission" date="2023-08" db="EMBL/GenBank/DDBJ databases">
        <authorList>
            <person name="Chen Y."/>
            <person name="Shah S."/>
            <person name="Dougan E. K."/>
            <person name="Thang M."/>
            <person name="Chan C."/>
        </authorList>
    </citation>
    <scope>NUCLEOTIDE SEQUENCE</scope>
</reference>
<keyword evidence="1" id="KW-0175">Coiled coil</keyword>
<accession>A0AA36IDF3</accession>
<comment type="caution">
    <text evidence="2">The sequence shown here is derived from an EMBL/GenBank/DDBJ whole genome shotgun (WGS) entry which is preliminary data.</text>
</comment>
<evidence type="ECO:0000313" key="2">
    <source>
        <dbReference type="EMBL" id="CAJ1385419.1"/>
    </source>
</evidence>
<organism evidence="2 3">
    <name type="scientific">Effrenium voratum</name>
    <dbReference type="NCBI Taxonomy" id="2562239"/>
    <lineage>
        <taxon>Eukaryota</taxon>
        <taxon>Sar</taxon>
        <taxon>Alveolata</taxon>
        <taxon>Dinophyceae</taxon>
        <taxon>Suessiales</taxon>
        <taxon>Symbiodiniaceae</taxon>
        <taxon>Effrenium</taxon>
    </lineage>
</organism>
<dbReference type="AlphaFoldDB" id="A0AA36IDF3"/>
<feature type="coiled-coil region" evidence="1">
    <location>
        <begin position="303"/>
        <end position="330"/>
    </location>
</feature>
<name>A0AA36IDF3_9DINO</name>
<proteinExistence type="predicted"/>
<protein>
    <submittedName>
        <fullName evidence="2">Uncharacterized protein</fullName>
    </submittedName>
</protein>
<keyword evidence="3" id="KW-1185">Reference proteome</keyword>
<feature type="coiled-coil region" evidence="1">
    <location>
        <begin position="837"/>
        <end position="864"/>
    </location>
</feature>